<comment type="caution">
    <text evidence="3">The sequence shown here is derived from an EMBL/GenBank/DDBJ whole genome shotgun (WGS) entry which is preliminary data.</text>
</comment>
<dbReference type="Gene3D" id="2.60.120.200">
    <property type="match status" value="1"/>
</dbReference>
<keyword evidence="4" id="KW-1185">Reference proteome</keyword>
<reference evidence="3" key="2">
    <citation type="journal article" date="2023" name="IMA Fungus">
        <title>Comparative genomic study of the Penicillium genus elucidates a diverse pangenome and 15 lateral gene transfer events.</title>
        <authorList>
            <person name="Petersen C."/>
            <person name="Sorensen T."/>
            <person name="Nielsen M.R."/>
            <person name="Sondergaard T.E."/>
            <person name="Sorensen J.L."/>
            <person name="Fitzpatrick D.A."/>
            <person name="Frisvad J.C."/>
            <person name="Nielsen K.L."/>
        </authorList>
    </citation>
    <scope>NUCLEOTIDE SEQUENCE</scope>
    <source>
        <strain evidence="3">IBT 19713</strain>
    </source>
</reference>
<dbReference type="InterPro" id="IPR013320">
    <property type="entry name" value="ConA-like_dom_sf"/>
</dbReference>
<dbReference type="OrthoDB" id="4388755at2759"/>
<dbReference type="PANTHER" id="PTHR38121:SF4">
    <property type="entry name" value="GH16 DOMAIN-CONTAINING PROTEIN-RELATED"/>
    <property type="match status" value="1"/>
</dbReference>
<feature type="region of interest" description="Disordered" evidence="1">
    <location>
        <begin position="436"/>
        <end position="467"/>
    </location>
</feature>
<evidence type="ECO:0000256" key="1">
    <source>
        <dbReference type="SAM" id="MobiDB-lite"/>
    </source>
</evidence>
<dbReference type="GeneID" id="83198016"/>
<dbReference type="SUPFAM" id="SSF49899">
    <property type="entry name" value="Concanavalin A-like lectins/glucanases"/>
    <property type="match status" value="1"/>
</dbReference>
<dbReference type="CDD" id="cd00413">
    <property type="entry name" value="Glyco_hydrolase_16"/>
    <property type="match status" value="1"/>
</dbReference>
<protein>
    <submittedName>
        <fullName evidence="3">Endo-1-3(4)-beta-glucanase</fullName>
    </submittedName>
</protein>
<feature type="compositionally biased region" description="Basic residues" evidence="1">
    <location>
        <begin position="436"/>
        <end position="456"/>
    </location>
</feature>
<dbReference type="AlphaFoldDB" id="A0A9W9PIS9"/>
<feature type="compositionally biased region" description="Basic and acidic residues" evidence="1">
    <location>
        <begin position="457"/>
        <end position="467"/>
    </location>
</feature>
<dbReference type="RefSeq" id="XP_058333854.1">
    <property type="nucleotide sequence ID" value="XM_058470713.1"/>
</dbReference>
<dbReference type="EMBL" id="JAPQKS010000002">
    <property type="protein sequence ID" value="KAJ5246433.1"/>
    <property type="molecule type" value="Genomic_DNA"/>
</dbReference>
<evidence type="ECO:0000256" key="2">
    <source>
        <dbReference type="SAM" id="SignalP"/>
    </source>
</evidence>
<proteinExistence type="predicted"/>
<dbReference type="Proteomes" id="UP001150941">
    <property type="component" value="Unassembled WGS sequence"/>
</dbReference>
<sequence length="487" mass="54998">MKQNASLQSIAIWTLTAFTALVSSSPSSGKNTSSLPVYKKDPLDCDCFTVSGPDPGYFQHYKLWDFRTVPLVPHLSRGFSSLNGTINTEGDDSFDDGGDRDFYYSTDHNGGDTQPQPDSLYLFKTAFHRDWVSQQWHRPSHPRAPVTMVNSRRNVFLTRAHDQHHPNATYLVLRTTRHSRFTSTAEIETRVRDIWHCSLRVRLRLLPSSVFVHQPPSISELPVHHPASQHPARLPVKAHNTTDAVNPFQPNRPPSGACAGIFTYNPNCESDIEILTSDPSNRVRYANQPDYDPATDQMIPGASTIADIPVAWTTWSTHRLDWHPGMSRWYVDGMLQDSKSYQVPNLQSRLVINLWSDGGVWTGDIKLGESIFLGIEFIELAYNRSSDGNNRGNVPPEQRHGGHQLPLAGSSVADELDSFDDTEIVTGVAKRKKCRKGKKGDKCRKKEKQKHRHKHHHEGDADHDKEHLKAPCQRICNIDEIHLGEME</sequence>
<organism evidence="3 4">
    <name type="scientific">Penicillium chermesinum</name>
    <dbReference type="NCBI Taxonomy" id="63820"/>
    <lineage>
        <taxon>Eukaryota</taxon>
        <taxon>Fungi</taxon>
        <taxon>Dikarya</taxon>
        <taxon>Ascomycota</taxon>
        <taxon>Pezizomycotina</taxon>
        <taxon>Eurotiomycetes</taxon>
        <taxon>Eurotiomycetidae</taxon>
        <taxon>Eurotiales</taxon>
        <taxon>Aspergillaceae</taxon>
        <taxon>Penicillium</taxon>
    </lineage>
</organism>
<feature type="region of interest" description="Disordered" evidence="1">
    <location>
        <begin position="388"/>
        <end position="408"/>
    </location>
</feature>
<evidence type="ECO:0000313" key="4">
    <source>
        <dbReference type="Proteomes" id="UP001150941"/>
    </source>
</evidence>
<feature type="signal peptide" evidence="2">
    <location>
        <begin position="1"/>
        <end position="24"/>
    </location>
</feature>
<keyword evidence="2" id="KW-0732">Signal</keyword>
<feature type="chain" id="PRO_5040923753" evidence="2">
    <location>
        <begin position="25"/>
        <end position="487"/>
    </location>
</feature>
<evidence type="ECO:0000313" key="3">
    <source>
        <dbReference type="EMBL" id="KAJ5246433.1"/>
    </source>
</evidence>
<dbReference type="PANTHER" id="PTHR38121">
    <property type="entry name" value="GH16 DOMAIN-CONTAINING PROTEIN"/>
    <property type="match status" value="1"/>
</dbReference>
<reference evidence="3" key="1">
    <citation type="submission" date="2022-11" db="EMBL/GenBank/DDBJ databases">
        <authorList>
            <person name="Petersen C."/>
        </authorList>
    </citation>
    <scope>NUCLEOTIDE SEQUENCE</scope>
    <source>
        <strain evidence="3">IBT 19713</strain>
    </source>
</reference>
<name>A0A9W9PIS9_9EURO</name>
<accession>A0A9W9PIS9</accession>
<gene>
    <name evidence="3" type="ORF">N7468_001416</name>
</gene>